<accession>A0AAW8LK85</accession>
<name>A0AAW8LK85_ACILW</name>
<reference evidence="2" key="1">
    <citation type="submission" date="2023-07" db="EMBL/GenBank/DDBJ databases">
        <title>Sorghum-associated microbial communities from plants grown in Nebraska, USA.</title>
        <authorList>
            <person name="Schachtman D."/>
        </authorList>
    </citation>
    <scope>NUCLEOTIDE SEQUENCE</scope>
    <source>
        <strain evidence="2">BE44</strain>
    </source>
</reference>
<evidence type="ECO:0000256" key="1">
    <source>
        <dbReference type="SAM" id="SignalP"/>
    </source>
</evidence>
<comment type="caution">
    <text evidence="2">The sequence shown here is derived from an EMBL/GenBank/DDBJ whole genome shotgun (WGS) entry which is preliminary data.</text>
</comment>
<proteinExistence type="predicted"/>
<dbReference type="AlphaFoldDB" id="A0AAW8LK85"/>
<dbReference type="RefSeq" id="WP_310077990.1">
    <property type="nucleotide sequence ID" value="NZ_JAVDSC010000012.1"/>
</dbReference>
<evidence type="ECO:0000313" key="3">
    <source>
        <dbReference type="Proteomes" id="UP001262767"/>
    </source>
</evidence>
<sequence>MNKLIIFSVLVMGVSLAHAQKTDKQLCEEVLAASMYNKLLEDTCGFKGGVSKNFKDLFDYGKCTSHVPTARINWYAKEVTQDTKKRYLAHGKEDFCEKNLDRYAELVEEMK</sequence>
<organism evidence="2 3">
    <name type="scientific">Acinetobacter lwoffii</name>
    <dbReference type="NCBI Taxonomy" id="28090"/>
    <lineage>
        <taxon>Bacteria</taxon>
        <taxon>Pseudomonadati</taxon>
        <taxon>Pseudomonadota</taxon>
        <taxon>Gammaproteobacteria</taxon>
        <taxon>Moraxellales</taxon>
        <taxon>Moraxellaceae</taxon>
        <taxon>Acinetobacter</taxon>
    </lineage>
</organism>
<dbReference type="EMBL" id="JAVDSC010000012">
    <property type="protein sequence ID" value="MDR6630458.1"/>
    <property type="molecule type" value="Genomic_DNA"/>
</dbReference>
<protein>
    <submittedName>
        <fullName evidence="2">Uncharacterized protein</fullName>
    </submittedName>
</protein>
<keyword evidence="1" id="KW-0732">Signal</keyword>
<evidence type="ECO:0000313" key="2">
    <source>
        <dbReference type="EMBL" id="MDR6630458.1"/>
    </source>
</evidence>
<feature type="signal peptide" evidence="1">
    <location>
        <begin position="1"/>
        <end position="19"/>
    </location>
</feature>
<feature type="chain" id="PRO_5043331227" evidence="1">
    <location>
        <begin position="20"/>
        <end position="111"/>
    </location>
</feature>
<dbReference type="Proteomes" id="UP001262767">
    <property type="component" value="Unassembled WGS sequence"/>
</dbReference>
<gene>
    <name evidence="2" type="ORF">J2X86_002513</name>
</gene>